<dbReference type="Proteomes" id="UP000620064">
    <property type="component" value="Unassembled WGS sequence"/>
</dbReference>
<sequence>MKKLFLLVILTCFSFLLKGQTFQDSLLISQKTKIIGFSPSKKSQNINGVLIKYFDEIDTEISPKKVNGIGFGVNPLGVFFPILVLVSIPEIDKWSFDEIGSTAIPEKMNKINGLQLSIVNMEPTVTNGLEVNVSSNLGAPSVINGLAISPLFNLHHTQKGVAIATFANVGAKCRGLQIGLINNCSDMKGLQIGFWNKNGKRSFPIINF</sequence>
<organism evidence="2 3">
    <name type="scientific">Cloacibacterium rupense</name>
    <dbReference type="NCBI Taxonomy" id="517423"/>
    <lineage>
        <taxon>Bacteria</taxon>
        <taxon>Pseudomonadati</taxon>
        <taxon>Bacteroidota</taxon>
        <taxon>Flavobacteriia</taxon>
        <taxon>Flavobacteriales</taxon>
        <taxon>Weeksellaceae</taxon>
    </lineage>
</organism>
<keyword evidence="1" id="KW-0732">Signal</keyword>
<dbReference type="EMBL" id="BMLV01000005">
    <property type="protein sequence ID" value="GGP05407.1"/>
    <property type="molecule type" value="Genomic_DNA"/>
</dbReference>
<keyword evidence="3" id="KW-1185">Reference proteome</keyword>
<reference evidence="3" key="1">
    <citation type="journal article" date="2019" name="Int. J. Syst. Evol. Microbiol.">
        <title>The Global Catalogue of Microorganisms (GCM) 10K type strain sequencing project: providing services to taxonomists for standard genome sequencing and annotation.</title>
        <authorList>
            <consortium name="The Broad Institute Genomics Platform"/>
            <consortium name="The Broad Institute Genome Sequencing Center for Infectious Disease"/>
            <person name="Wu L."/>
            <person name="Ma J."/>
        </authorList>
    </citation>
    <scope>NUCLEOTIDE SEQUENCE [LARGE SCALE GENOMIC DNA]</scope>
    <source>
        <strain evidence="3">CGMCC 1.7656</strain>
    </source>
</reference>
<dbReference type="InterPro" id="IPR058093">
    <property type="entry name" value="LA_2272-like"/>
</dbReference>
<evidence type="ECO:0000313" key="3">
    <source>
        <dbReference type="Proteomes" id="UP000620064"/>
    </source>
</evidence>
<dbReference type="RefSeq" id="WP_188618118.1">
    <property type="nucleotide sequence ID" value="NZ_BMLV01000005.1"/>
</dbReference>
<evidence type="ECO:0000256" key="1">
    <source>
        <dbReference type="SAM" id="SignalP"/>
    </source>
</evidence>
<evidence type="ECO:0000313" key="2">
    <source>
        <dbReference type="EMBL" id="GGP05407.1"/>
    </source>
</evidence>
<protein>
    <submittedName>
        <fullName evidence="2">Uncharacterized protein</fullName>
    </submittedName>
</protein>
<feature type="signal peptide" evidence="1">
    <location>
        <begin position="1"/>
        <end position="19"/>
    </location>
</feature>
<feature type="chain" id="PRO_5045791326" evidence="1">
    <location>
        <begin position="20"/>
        <end position="208"/>
    </location>
</feature>
<dbReference type="NCBIfam" id="NF047436">
    <property type="entry name" value="LA_2272_repeat"/>
    <property type="match status" value="1"/>
</dbReference>
<accession>A0ABQ2NLE6</accession>
<proteinExistence type="predicted"/>
<comment type="caution">
    <text evidence="2">The sequence shown here is derived from an EMBL/GenBank/DDBJ whole genome shotgun (WGS) entry which is preliminary data.</text>
</comment>
<name>A0ABQ2NLE6_9FLAO</name>
<gene>
    <name evidence="2" type="ORF">GCM10010992_21370</name>
</gene>